<feature type="region of interest" description="Disordered" evidence="1">
    <location>
        <begin position="603"/>
        <end position="671"/>
    </location>
</feature>
<evidence type="ECO:0000256" key="2">
    <source>
        <dbReference type="SAM" id="SignalP"/>
    </source>
</evidence>
<accession>A0AAE0ZP51</accession>
<keyword evidence="4" id="KW-1185">Reference proteome</keyword>
<reference evidence="3" key="1">
    <citation type="journal article" date="2023" name="G3 (Bethesda)">
        <title>A reference genome for the long-term kleptoplast-retaining sea slug Elysia crispata morphotype clarki.</title>
        <authorList>
            <person name="Eastman K.E."/>
            <person name="Pendleton A.L."/>
            <person name="Shaikh M.A."/>
            <person name="Suttiyut T."/>
            <person name="Ogas R."/>
            <person name="Tomko P."/>
            <person name="Gavelis G."/>
            <person name="Widhalm J.R."/>
            <person name="Wisecaver J.H."/>
        </authorList>
    </citation>
    <scope>NUCLEOTIDE SEQUENCE</scope>
    <source>
        <strain evidence="3">ECLA1</strain>
    </source>
</reference>
<dbReference type="AlphaFoldDB" id="A0AAE0ZP51"/>
<evidence type="ECO:0000313" key="3">
    <source>
        <dbReference type="EMBL" id="KAK3773015.1"/>
    </source>
</evidence>
<sequence>MAKRVQSSISWGFVVIFLVCRVCEGSGIYVCSQGRTQLPMVMEGQPAEMCCDILDFCGPNKSISVNDTLTLLPKNMSEPSVDDNYDNQTDTSGKTAVQLFQTQRVDACHVKLFVKDPPLEALALVCRLNGQPVARSDLLVIPKPPIPKIRKIISTPDKNITVVIDRGSSGALYSDNYTVTMIEHLVPSASKERTVQLCSLQSTPKKIPLGLVCPDGDHLCVCEYQEKNLTYDRVRDINVTLVVTVERIFGHVESNRTLNLIDYIQPESPSISAIEKESPHEVTVRICQQLFTQSLAYFMNLRGHPLKYHIALNKMDGVEEVVTAEFNAHITLPCVKVNFSNLATYTRYNVTTFSIGQWEGQPVSKEFTTGKSVPIQPPVFEKFAFSRDPEQNAVFLIWQHLPQEHRGGADVVYDLEVRSLSGLEVNISGIETNYWSTKQPLPQGSLWARVWARNKIGRSKNFSSIEIADLSDMRPLPFQIEISENKVQVHLKSAVSPGRGQLALHLCKTYSRQGDFDFCTSYPQTIILSPEDAVDHASGASVVYTFYLDTAIEPRITTRHSPLLYKFEGRGESEHHGTDKTKTALEMVKTVERSEPRWVNVEPEAFLDAESDETEADSTDNSGDGIMADNLEREEDAPQSVKHKETITKRSAKLQNSFTVSRDRRKRSNAEGVRLNKQDGGEGIVTLLAGRRLLALSNESFSINIDSDTTELPSLSTNSPASSEPAGFYRVFVSEQTDYERWLGMVPAECYYLERSENVELIISQDTDSVSDSSNDESSPIIRWRQECNNRPTQFLVDTYQVFVTSDEACKQNVSHVQEVKNRVFEPLKLEVPADWPFVCVKAYHGLSAASDPGSFVSQPFVTGIARSMAGTEVSKDNHTTLILAIVLPSTFAVIVCCFW</sequence>
<gene>
    <name evidence="3" type="ORF">RRG08_061316</name>
</gene>
<feature type="chain" id="PRO_5042028938" evidence="2">
    <location>
        <begin position="26"/>
        <end position="900"/>
    </location>
</feature>
<name>A0AAE0ZP51_9GAST</name>
<protein>
    <submittedName>
        <fullName evidence="3">Uncharacterized protein</fullName>
    </submittedName>
</protein>
<proteinExistence type="predicted"/>
<feature type="signal peptide" evidence="2">
    <location>
        <begin position="1"/>
        <end position="25"/>
    </location>
</feature>
<comment type="caution">
    <text evidence="3">The sequence shown here is derived from an EMBL/GenBank/DDBJ whole genome shotgun (WGS) entry which is preliminary data.</text>
</comment>
<evidence type="ECO:0000313" key="4">
    <source>
        <dbReference type="Proteomes" id="UP001283361"/>
    </source>
</evidence>
<feature type="compositionally biased region" description="Acidic residues" evidence="1">
    <location>
        <begin position="605"/>
        <end position="618"/>
    </location>
</feature>
<evidence type="ECO:0000256" key="1">
    <source>
        <dbReference type="SAM" id="MobiDB-lite"/>
    </source>
</evidence>
<dbReference type="Proteomes" id="UP001283361">
    <property type="component" value="Unassembled WGS sequence"/>
</dbReference>
<organism evidence="3 4">
    <name type="scientific">Elysia crispata</name>
    <name type="common">lettuce slug</name>
    <dbReference type="NCBI Taxonomy" id="231223"/>
    <lineage>
        <taxon>Eukaryota</taxon>
        <taxon>Metazoa</taxon>
        <taxon>Spiralia</taxon>
        <taxon>Lophotrochozoa</taxon>
        <taxon>Mollusca</taxon>
        <taxon>Gastropoda</taxon>
        <taxon>Heterobranchia</taxon>
        <taxon>Euthyneura</taxon>
        <taxon>Panpulmonata</taxon>
        <taxon>Sacoglossa</taxon>
        <taxon>Placobranchoidea</taxon>
        <taxon>Plakobranchidae</taxon>
        <taxon>Elysia</taxon>
    </lineage>
</organism>
<dbReference type="EMBL" id="JAWDGP010003567">
    <property type="protein sequence ID" value="KAK3773015.1"/>
    <property type="molecule type" value="Genomic_DNA"/>
</dbReference>
<keyword evidence="2" id="KW-0732">Signal</keyword>